<dbReference type="AlphaFoldDB" id="A0A5B0QSW5"/>
<evidence type="ECO:0000313" key="1">
    <source>
        <dbReference type="EMBL" id="KAA1116035.1"/>
    </source>
</evidence>
<reference evidence="1 2" key="1">
    <citation type="submission" date="2019-05" db="EMBL/GenBank/DDBJ databases">
        <title>Emergence of the Ug99 lineage of the wheat stem rust pathogen through somatic hybridization.</title>
        <authorList>
            <person name="Li F."/>
            <person name="Upadhyaya N.M."/>
            <person name="Sperschneider J."/>
            <person name="Matny O."/>
            <person name="Nguyen-Phuc H."/>
            <person name="Mago R."/>
            <person name="Raley C."/>
            <person name="Miller M.E."/>
            <person name="Silverstein K.A.T."/>
            <person name="Henningsen E."/>
            <person name="Hirsch C.D."/>
            <person name="Visser B."/>
            <person name="Pretorius Z.A."/>
            <person name="Steffenson B.J."/>
            <person name="Schwessinger B."/>
            <person name="Dodds P.N."/>
            <person name="Figueroa M."/>
        </authorList>
    </citation>
    <scope>NUCLEOTIDE SEQUENCE [LARGE SCALE GENOMIC DNA]</scope>
    <source>
        <strain evidence="1 2">Ug99</strain>
    </source>
</reference>
<dbReference type="EMBL" id="VDEP01000271">
    <property type="protein sequence ID" value="KAA1116035.1"/>
    <property type="molecule type" value="Genomic_DNA"/>
</dbReference>
<comment type="caution">
    <text evidence="1">The sequence shown here is derived from an EMBL/GenBank/DDBJ whole genome shotgun (WGS) entry which is preliminary data.</text>
</comment>
<gene>
    <name evidence="1" type="ORF">PGTUg99_033200</name>
</gene>
<sequence>MPLNHFWETRRCDGKSSTLIQTLQAAPAPTFYVGVRPTINPHPPPANAPYPPCNGC</sequence>
<dbReference type="Proteomes" id="UP000325313">
    <property type="component" value="Unassembled WGS sequence"/>
</dbReference>
<organism evidence="1 2">
    <name type="scientific">Puccinia graminis f. sp. tritici</name>
    <dbReference type="NCBI Taxonomy" id="56615"/>
    <lineage>
        <taxon>Eukaryota</taxon>
        <taxon>Fungi</taxon>
        <taxon>Dikarya</taxon>
        <taxon>Basidiomycota</taxon>
        <taxon>Pucciniomycotina</taxon>
        <taxon>Pucciniomycetes</taxon>
        <taxon>Pucciniales</taxon>
        <taxon>Pucciniaceae</taxon>
        <taxon>Puccinia</taxon>
    </lineage>
</organism>
<protein>
    <submittedName>
        <fullName evidence="1">Uncharacterized protein</fullName>
    </submittedName>
</protein>
<accession>A0A5B0QSW5</accession>
<proteinExistence type="predicted"/>
<evidence type="ECO:0000313" key="2">
    <source>
        <dbReference type="Proteomes" id="UP000325313"/>
    </source>
</evidence>
<name>A0A5B0QSW5_PUCGR</name>